<dbReference type="GO" id="GO:0000287">
    <property type="term" value="F:magnesium ion binding"/>
    <property type="evidence" value="ECO:0007669"/>
    <property type="project" value="TreeGrafter"/>
</dbReference>
<evidence type="ECO:0000256" key="2">
    <source>
        <dbReference type="ARBA" id="ARBA00009765"/>
    </source>
</evidence>
<dbReference type="GO" id="GO:0005886">
    <property type="term" value="C:plasma membrane"/>
    <property type="evidence" value="ECO:0007669"/>
    <property type="project" value="UniProtKB-SubCell"/>
</dbReference>
<comment type="similarity">
    <text evidence="2 8">Belongs to the CorA metal ion transporter (MIT) (TC 1.A.35) family.</text>
</comment>
<dbReference type="Gene3D" id="1.20.58.340">
    <property type="entry name" value="Magnesium transport protein CorA, transmembrane region"/>
    <property type="match status" value="2"/>
</dbReference>
<evidence type="ECO:0000256" key="4">
    <source>
        <dbReference type="ARBA" id="ARBA00022475"/>
    </source>
</evidence>
<evidence type="ECO:0000256" key="6">
    <source>
        <dbReference type="ARBA" id="ARBA00022989"/>
    </source>
</evidence>
<evidence type="ECO:0000256" key="8">
    <source>
        <dbReference type="RuleBase" id="RU362010"/>
    </source>
</evidence>
<keyword evidence="8" id="KW-0406">Ion transport</keyword>
<dbReference type="InterPro" id="IPR045863">
    <property type="entry name" value="CorA_TM1_TM2"/>
</dbReference>
<organism evidence="9 10">
    <name type="scientific">Rhodovulum steppense</name>
    <dbReference type="NCBI Taxonomy" id="540251"/>
    <lineage>
        <taxon>Bacteria</taxon>
        <taxon>Pseudomonadati</taxon>
        <taxon>Pseudomonadota</taxon>
        <taxon>Alphaproteobacteria</taxon>
        <taxon>Rhodobacterales</taxon>
        <taxon>Paracoccaceae</taxon>
        <taxon>Rhodovulum</taxon>
    </lineage>
</organism>
<keyword evidence="10" id="KW-1185">Reference proteome</keyword>
<feature type="transmembrane region" description="Helical" evidence="8">
    <location>
        <begin position="279"/>
        <end position="297"/>
    </location>
</feature>
<dbReference type="RefSeq" id="WP_165899279.1">
    <property type="nucleotide sequence ID" value="NZ_SLVM01000027.1"/>
</dbReference>
<dbReference type="GO" id="GO:0015095">
    <property type="term" value="F:magnesium ion transmembrane transporter activity"/>
    <property type="evidence" value="ECO:0007669"/>
    <property type="project" value="UniProtKB-UniRule"/>
</dbReference>
<dbReference type="PANTHER" id="PTHR46494:SF1">
    <property type="entry name" value="CORA FAMILY METAL ION TRANSPORTER (EUROFUNG)"/>
    <property type="match status" value="1"/>
</dbReference>
<dbReference type="CDD" id="cd12828">
    <property type="entry name" value="TmCorA-like_1"/>
    <property type="match status" value="1"/>
</dbReference>
<evidence type="ECO:0000313" key="10">
    <source>
        <dbReference type="Proteomes" id="UP000295277"/>
    </source>
</evidence>
<dbReference type="InterPro" id="IPR002523">
    <property type="entry name" value="MgTranspt_CorA/ZnTranspt_ZntB"/>
</dbReference>
<keyword evidence="3 8" id="KW-0813">Transport</keyword>
<dbReference type="NCBIfam" id="TIGR00383">
    <property type="entry name" value="corA"/>
    <property type="match status" value="1"/>
</dbReference>
<comment type="caution">
    <text evidence="9">The sequence shown here is derived from an EMBL/GenBank/DDBJ whole genome shotgun (WGS) entry which is preliminary data.</text>
</comment>
<sequence length="348" mass="39007">MAPEAVHPQIQTIAYGADSFEETASAVLTDLAASVHAPAVRWINVDGLGDIPTLQHIGKEFGLHPLALEDIVNLHQRPKVEAYDSYLFIVLRMPVASPSTVDVSPARLETEQVTMALGRDFVVTFQERPGDSFDPVRHRLRNPGGQIRQRGPDYLAYALTDAAIDAFFPILEAYGEQVEELEDDVIAQPGNRQIARIHELKRNLLTARRALWPLRDMVNALLREDSPLIEKQTLIYLRDCHDHASQLIDMIETYREICSGLVDIHLSSVSNRMNEVMKVLTIIATIFIPLTFIVGVYGMNFDPEAGPLSMPELGWRYGYPAILMLMAIIAAGLLIWFRSKGWIGRGRE</sequence>
<name>A0A4R1YLT9_9RHOB</name>
<keyword evidence="4 8" id="KW-1003">Cell membrane</keyword>
<comment type="function">
    <text evidence="8">Mediates influx of magnesium ions.</text>
</comment>
<dbReference type="InterPro" id="IPR045861">
    <property type="entry name" value="CorA_cytoplasmic_dom"/>
</dbReference>
<evidence type="ECO:0000256" key="7">
    <source>
        <dbReference type="ARBA" id="ARBA00023136"/>
    </source>
</evidence>
<proteinExistence type="inferred from homology"/>
<dbReference type="AlphaFoldDB" id="A0A4R1YLT9"/>
<dbReference type="EMBL" id="SLVM01000027">
    <property type="protein sequence ID" value="TCM78103.1"/>
    <property type="molecule type" value="Genomic_DNA"/>
</dbReference>
<dbReference type="Pfam" id="PF01544">
    <property type="entry name" value="CorA"/>
    <property type="match status" value="1"/>
</dbReference>
<dbReference type="Gene3D" id="3.30.460.20">
    <property type="entry name" value="CorA soluble domain-like"/>
    <property type="match status" value="1"/>
</dbReference>
<protein>
    <recommendedName>
        <fullName evidence="8">Magnesium transport protein CorA</fullName>
    </recommendedName>
</protein>
<accession>A0A4R1YLT9</accession>
<feature type="transmembrane region" description="Helical" evidence="8">
    <location>
        <begin position="317"/>
        <end position="337"/>
    </location>
</feature>
<comment type="subcellular location">
    <subcellularLocation>
        <location evidence="1">Cell membrane</location>
        <topology evidence="1">Multi-pass membrane protein</topology>
    </subcellularLocation>
    <subcellularLocation>
        <location evidence="8">Membrane</location>
        <topology evidence="8">Multi-pass membrane protein</topology>
    </subcellularLocation>
</comment>
<keyword evidence="8" id="KW-0460">Magnesium</keyword>
<dbReference type="Proteomes" id="UP000295277">
    <property type="component" value="Unassembled WGS sequence"/>
</dbReference>
<keyword evidence="7 8" id="KW-0472">Membrane</keyword>
<keyword evidence="6 8" id="KW-1133">Transmembrane helix</keyword>
<evidence type="ECO:0000313" key="9">
    <source>
        <dbReference type="EMBL" id="TCM78103.1"/>
    </source>
</evidence>
<dbReference type="GO" id="GO:0015087">
    <property type="term" value="F:cobalt ion transmembrane transporter activity"/>
    <property type="evidence" value="ECO:0007669"/>
    <property type="project" value="UniProtKB-UniRule"/>
</dbReference>
<gene>
    <name evidence="8" type="primary">corA</name>
    <name evidence="9" type="ORF">EV216_12744</name>
</gene>
<evidence type="ECO:0000256" key="1">
    <source>
        <dbReference type="ARBA" id="ARBA00004651"/>
    </source>
</evidence>
<keyword evidence="5 8" id="KW-0812">Transmembrane</keyword>
<evidence type="ECO:0000256" key="3">
    <source>
        <dbReference type="ARBA" id="ARBA00022448"/>
    </source>
</evidence>
<dbReference type="PANTHER" id="PTHR46494">
    <property type="entry name" value="CORA FAMILY METAL ION TRANSPORTER (EUROFUNG)"/>
    <property type="match status" value="1"/>
</dbReference>
<dbReference type="SUPFAM" id="SSF144083">
    <property type="entry name" value="Magnesium transport protein CorA, transmembrane region"/>
    <property type="match status" value="1"/>
</dbReference>
<dbReference type="GO" id="GO:0050897">
    <property type="term" value="F:cobalt ion binding"/>
    <property type="evidence" value="ECO:0007669"/>
    <property type="project" value="TreeGrafter"/>
</dbReference>
<dbReference type="InterPro" id="IPR004488">
    <property type="entry name" value="Mg/Co-transport_prot_CorA"/>
</dbReference>
<dbReference type="SUPFAM" id="SSF143865">
    <property type="entry name" value="CorA soluble domain-like"/>
    <property type="match status" value="1"/>
</dbReference>
<dbReference type="FunFam" id="1.20.58.340:FF:000012">
    <property type="entry name" value="Magnesium transport protein CorA"/>
    <property type="match status" value="1"/>
</dbReference>
<evidence type="ECO:0000256" key="5">
    <source>
        <dbReference type="ARBA" id="ARBA00022692"/>
    </source>
</evidence>
<reference evidence="9 10" key="1">
    <citation type="submission" date="2019-03" db="EMBL/GenBank/DDBJ databases">
        <title>Genomic Encyclopedia of Type Strains, Phase IV (KMG-IV): sequencing the most valuable type-strain genomes for metagenomic binning, comparative biology and taxonomic classification.</title>
        <authorList>
            <person name="Goeker M."/>
        </authorList>
    </citation>
    <scope>NUCLEOTIDE SEQUENCE [LARGE SCALE GENOMIC DNA]</scope>
    <source>
        <strain evidence="9 10">DSM 21153</strain>
    </source>
</reference>